<sequence length="492" mass="58156">MGIANKALRKRLIDADILLDKQSVENIRKEHDGIYMFFSFDLENSTRFKTKFKDKWSKLLLIFYEKIKLIFKSQIENEQNKYNHDCVLPVNVWKIVGDEILFYKKIEYPQELFYNVKAMYYTMNDFYNEICDMDSFKIQEKTVIKSNIDIKGSAWIAKCEEDKQSRYNYIYGNALTSNQDSNVLLGQHLNQIDFLGPDIDEGFRIGKYCSKRKVTVSATLAYILYYLSENYNTFSDLDKKDINSLFRIVSYEKLKGIWEDRLYPIIFYTHIWDNINELFNYDDYLKDDTVINYEKIKAKGKYGISYLQKILNDLNIEVDIKRLIEDDILKLDYNKSNSQSMDKPRRASFVNSEVHCVAMCINDDNKILMLKRSPQRNLFPNKWECGCAKINSNESWATCLRKEYKNNLNLDIQVEENPIPIATYTFKKSGIVVPGIIFKAQIKETESNNISFDKNKYCDCRFMNEDEVDQLTEEDVVENLKENIKKVFKKNN</sequence>
<dbReference type="RefSeq" id="WP_154532166.1">
    <property type="nucleotide sequence ID" value="NZ_VULX01000026.1"/>
</dbReference>
<dbReference type="EMBL" id="VULX01000026">
    <property type="protein sequence ID" value="MSR92271.1"/>
    <property type="molecule type" value="Genomic_DNA"/>
</dbReference>
<accession>A0A7X2N016</accession>
<name>A0A7X2N016_9CLOT</name>
<dbReference type="Gene3D" id="3.90.79.10">
    <property type="entry name" value="Nucleoside Triphosphate Pyrophosphohydrolase"/>
    <property type="match status" value="1"/>
</dbReference>
<evidence type="ECO:0008006" key="3">
    <source>
        <dbReference type="Google" id="ProtNLM"/>
    </source>
</evidence>
<protein>
    <recommendedName>
        <fullName evidence="3">Nudix hydrolase domain-containing protein</fullName>
    </recommendedName>
</protein>
<evidence type="ECO:0000313" key="1">
    <source>
        <dbReference type="EMBL" id="MSR92271.1"/>
    </source>
</evidence>
<reference evidence="1 2" key="1">
    <citation type="submission" date="2019-08" db="EMBL/GenBank/DDBJ databases">
        <title>In-depth cultivation of the pig gut microbiome towards novel bacterial diversity and tailored functional studies.</title>
        <authorList>
            <person name="Wylensek D."/>
            <person name="Hitch T.C.A."/>
            <person name="Clavel T."/>
        </authorList>
    </citation>
    <scope>NUCLEOTIDE SEQUENCE [LARGE SCALE GENOMIC DNA]</scope>
    <source>
        <strain evidence="1 2">WCA-383-APC-5B</strain>
    </source>
</reference>
<evidence type="ECO:0000313" key="2">
    <source>
        <dbReference type="Proteomes" id="UP000460287"/>
    </source>
</evidence>
<keyword evidence="2" id="KW-1185">Reference proteome</keyword>
<gene>
    <name evidence="1" type="ORF">FYJ33_12935</name>
</gene>
<organism evidence="1 2">
    <name type="scientific">Inconstantimicrobium porci</name>
    <dbReference type="NCBI Taxonomy" id="2652291"/>
    <lineage>
        <taxon>Bacteria</taxon>
        <taxon>Bacillati</taxon>
        <taxon>Bacillota</taxon>
        <taxon>Clostridia</taxon>
        <taxon>Eubacteriales</taxon>
        <taxon>Clostridiaceae</taxon>
        <taxon>Inconstantimicrobium</taxon>
    </lineage>
</organism>
<dbReference type="AlphaFoldDB" id="A0A7X2N016"/>
<dbReference type="InterPro" id="IPR015797">
    <property type="entry name" value="NUDIX_hydrolase-like_dom_sf"/>
</dbReference>
<comment type="caution">
    <text evidence="1">The sequence shown here is derived from an EMBL/GenBank/DDBJ whole genome shotgun (WGS) entry which is preliminary data.</text>
</comment>
<proteinExistence type="predicted"/>
<dbReference type="Proteomes" id="UP000460287">
    <property type="component" value="Unassembled WGS sequence"/>
</dbReference>
<dbReference type="SUPFAM" id="SSF55811">
    <property type="entry name" value="Nudix"/>
    <property type="match status" value="1"/>
</dbReference>